<gene>
    <name evidence="3" type="ORF">CCMP2556_LOCUS9485</name>
</gene>
<feature type="region of interest" description="Disordered" evidence="1">
    <location>
        <begin position="684"/>
        <end position="746"/>
    </location>
</feature>
<protein>
    <submittedName>
        <fullName evidence="3">Uncharacterized protein</fullName>
    </submittedName>
</protein>
<keyword evidence="4" id="KW-1185">Reference proteome</keyword>
<feature type="compositionally biased region" description="Basic and acidic residues" evidence="1">
    <location>
        <begin position="713"/>
        <end position="746"/>
    </location>
</feature>
<reference evidence="3 4" key="1">
    <citation type="submission" date="2024-02" db="EMBL/GenBank/DDBJ databases">
        <authorList>
            <person name="Chen Y."/>
            <person name="Shah S."/>
            <person name="Dougan E. K."/>
            <person name="Thang M."/>
            <person name="Chan C."/>
        </authorList>
    </citation>
    <scope>NUCLEOTIDE SEQUENCE [LARGE SCALE GENOMIC DNA]</scope>
</reference>
<accession>A0ABP0J3W0</accession>
<feature type="signal peptide" evidence="2">
    <location>
        <begin position="1"/>
        <end position="24"/>
    </location>
</feature>
<keyword evidence="2" id="KW-0732">Signal</keyword>
<evidence type="ECO:0000256" key="1">
    <source>
        <dbReference type="SAM" id="MobiDB-lite"/>
    </source>
</evidence>
<evidence type="ECO:0000313" key="4">
    <source>
        <dbReference type="Proteomes" id="UP001642484"/>
    </source>
</evidence>
<evidence type="ECO:0000256" key="2">
    <source>
        <dbReference type="SAM" id="SignalP"/>
    </source>
</evidence>
<feature type="region of interest" description="Disordered" evidence="1">
    <location>
        <begin position="650"/>
        <end position="669"/>
    </location>
</feature>
<evidence type="ECO:0000313" key="3">
    <source>
        <dbReference type="EMBL" id="CAK9009006.1"/>
    </source>
</evidence>
<proteinExistence type="predicted"/>
<organism evidence="3 4">
    <name type="scientific">Durusdinium trenchii</name>
    <dbReference type="NCBI Taxonomy" id="1381693"/>
    <lineage>
        <taxon>Eukaryota</taxon>
        <taxon>Sar</taxon>
        <taxon>Alveolata</taxon>
        <taxon>Dinophyceae</taxon>
        <taxon>Suessiales</taxon>
        <taxon>Symbiodiniaceae</taxon>
        <taxon>Durusdinium</taxon>
    </lineage>
</organism>
<dbReference type="EMBL" id="CAXAMN010004413">
    <property type="protein sequence ID" value="CAK9009006.1"/>
    <property type="molecule type" value="Genomic_DNA"/>
</dbReference>
<sequence length="746" mass="86524">MALRLALGSLGSLGLWLHLHPATAAVVASSRPRKPAGSTYYPYRQLLDCEGSNFSEEWRGFRLRVAANAEQGFPPDLELLTKAWEVHEKLQEDATARSLLMVKILVRQEEVSRLRDFCLLGFASALFIMYRHELTVQYLEDIRNVLGWPDWPLDFSESSGWPAYWRMVPAHMEQALLRGDLSFSHEDHWGREEETLPKPTPEEVEAALLHWLGVSGKVQLSKPKVFEAEQLAREVKMKRLQLLVAGHHMGSSMEPYTMLRRALESSMELDLEVQFHGQRHPTATMLCSEFGFCHENEQLSQWMRAWEWKQTWEDDYEWMHNQWPEALEGLATALKSDLFLSNVQLIVCGGPAWFCAMMRAVKAVPMLLYFAWPLVPLIPVSLRPQFLLQIQSLGQTSSAVLVVANWILAAQFALQVRLPTPVQRVHGLYTKQQHSPVPAPNGHNRILFSRLGIWTGQAGPALLELLWSFFREEQRKSDFPFEPVFLSIRVRQVRPIYELTYKEMSQFYACVFWPWDVMMMLFNELYTMLVPLLVPDRHWVVNTMLWSLKKSTQNWWHVRAKNVRASLPTTLSTEFPLPEPWIDDHPYLGLEQAMYWYSLTDFEQFPALGRFRSFVELLQLLRAMEPETMKAGMRAFNEAERWMRGVTVIRRNPRTDKRHAPRPRDHDDKEPRWKLARFACFTAPAEPPNNNVRPEIQDDGRLGSGRRAGRGRKNVENVRDGRCETAMRRGGKKRDDPNAREGKARQ</sequence>
<dbReference type="Proteomes" id="UP001642484">
    <property type="component" value="Unassembled WGS sequence"/>
</dbReference>
<name>A0ABP0J3W0_9DINO</name>
<feature type="chain" id="PRO_5045988337" evidence="2">
    <location>
        <begin position="25"/>
        <end position="746"/>
    </location>
</feature>
<comment type="caution">
    <text evidence="3">The sequence shown here is derived from an EMBL/GenBank/DDBJ whole genome shotgun (WGS) entry which is preliminary data.</text>
</comment>